<feature type="region of interest" description="Disordered" evidence="1">
    <location>
        <begin position="1"/>
        <end position="93"/>
    </location>
</feature>
<dbReference type="Proteomes" id="UP000799302">
    <property type="component" value="Unassembled WGS sequence"/>
</dbReference>
<dbReference type="EMBL" id="MU004238">
    <property type="protein sequence ID" value="KAF2666534.1"/>
    <property type="molecule type" value="Genomic_DNA"/>
</dbReference>
<feature type="compositionally biased region" description="Polar residues" evidence="1">
    <location>
        <begin position="68"/>
        <end position="81"/>
    </location>
</feature>
<feature type="compositionally biased region" description="Basic and acidic residues" evidence="1">
    <location>
        <begin position="287"/>
        <end position="296"/>
    </location>
</feature>
<gene>
    <name evidence="2" type="ORF">BT63DRAFT_426988</name>
</gene>
<evidence type="ECO:0000313" key="3">
    <source>
        <dbReference type="Proteomes" id="UP000799302"/>
    </source>
</evidence>
<sequence length="296" mass="32885">MFGFLSRKKDPLNEPPTAREYLSVQREAPWNNEYSTTLDKPTWEASSSSGSLLYKPSPVYMRPDPATSRRSILSGAQTPSRSPFPPPNRAVSASPLAGQSVLYNESLSGEEFILQRPRRSSLASDEFPIEGHRAPSGQHKRRSTVSSVSPLDEHHYRQPNQASRFSWTNSQAPHTPGQETSRYSVATTASSQPRFRTVESWVGNQASRLDHAQMDRYMQNGVRSGSRSGSRGGTHRPSFSNGQGVAGMHMRYSNAENGGRETPQQYMQHPGTEVPFPKGGRIPSEILDSKIVEREL</sequence>
<evidence type="ECO:0000256" key="1">
    <source>
        <dbReference type="SAM" id="MobiDB-lite"/>
    </source>
</evidence>
<dbReference type="AlphaFoldDB" id="A0A6A6U6F8"/>
<organism evidence="2 3">
    <name type="scientific">Microthyrium microscopicum</name>
    <dbReference type="NCBI Taxonomy" id="703497"/>
    <lineage>
        <taxon>Eukaryota</taxon>
        <taxon>Fungi</taxon>
        <taxon>Dikarya</taxon>
        <taxon>Ascomycota</taxon>
        <taxon>Pezizomycotina</taxon>
        <taxon>Dothideomycetes</taxon>
        <taxon>Dothideomycetes incertae sedis</taxon>
        <taxon>Microthyriales</taxon>
        <taxon>Microthyriaceae</taxon>
        <taxon>Microthyrium</taxon>
    </lineage>
</organism>
<dbReference type="OrthoDB" id="5411141at2759"/>
<reference evidence="2" key="1">
    <citation type="journal article" date="2020" name="Stud. Mycol.">
        <title>101 Dothideomycetes genomes: a test case for predicting lifestyles and emergence of pathogens.</title>
        <authorList>
            <person name="Haridas S."/>
            <person name="Albert R."/>
            <person name="Binder M."/>
            <person name="Bloem J."/>
            <person name="Labutti K."/>
            <person name="Salamov A."/>
            <person name="Andreopoulos B."/>
            <person name="Baker S."/>
            <person name="Barry K."/>
            <person name="Bills G."/>
            <person name="Bluhm B."/>
            <person name="Cannon C."/>
            <person name="Castanera R."/>
            <person name="Culley D."/>
            <person name="Daum C."/>
            <person name="Ezra D."/>
            <person name="Gonzalez J."/>
            <person name="Henrissat B."/>
            <person name="Kuo A."/>
            <person name="Liang C."/>
            <person name="Lipzen A."/>
            <person name="Lutzoni F."/>
            <person name="Magnuson J."/>
            <person name="Mondo S."/>
            <person name="Nolan M."/>
            <person name="Ohm R."/>
            <person name="Pangilinan J."/>
            <person name="Park H.-J."/>
            <person name="Ramirez L."/>
            <person name="Alfaro M."/>
            <person name="Sun H."/>
            <person name="Tritt A."/>
            <person name="Yoshinaga Y."/>
            <person name="Zwiers L.-H."/>
            <person name="Turgeon B."/>
            <person name="Goodwin S."/>
            <person name="Spatafora J."/>
            <person name="Crous P."/>
            <person name="Grigoriev I."/>
        </authorList>
    </citation>
    <scope>NUCLEOTIDE SEQUENCE</scope>
    <source>
        <strain evidence="2">CBS 115976</strain>
    </source>
</reference>
<feature type="compositionally biased region" description="Polar residues" evidence="1">
    <location>
        <begin position="158"/>
        <end position="191"/>
    </location>
</feature>
<name>A0A6A6U6F8_9PEZI</name>
<feature type="region of interest" description="Disordered" evidence="1">
    <location>
        <begin position="221"/>
        <end position="296"/>
    </location>
</feature>
<accession>A0A6A6U6F8</accession>
<feature type="region of interest" description="Disordered" evidence="1">
    <location>
        <begin position="115"/>
        <end position="191"/>
    </location>
</feature>
<proteinExistence type="predicted"/>
<keyword evidence="3" id="KW-1185">Reference proteome</keyword>
<protein>
    <submittedName>
        <fullName evidence="2">Uncharacterized protein</fullName>
    </submittedName>
</protein>
<evidence type="ECO:0000313" key="2">
    <source>
        <dbReference type="EMBL" id="KAF2666534.1"/>
    </source>
</evidence>